<dbReference type="GO" id="GO:0005634">
    <property type="term" value="C:nucleus"/>
    <property type="evidence" value="ECO:0007669"/>
    <property type="project" value="UniProtKB-SubCell"/>
</dbReference>
<dbReference type="GO" id="GO:0006364">
    <property type="term" value="P:rRNA processing"/>
    <property type="evidence" value="ECO:0007669"/>
    <property type="project" value="TreeGrafter"/>
</dbReference>
<evidence type="ECO:0000313" key="7">
    <source>
        <dbReference type="EMBL" id="KAK5631780.1"/>
    </source>
</evidence>
<reference evidence="7 8" key="1">
    <citation type="submission" date="2023-10" db="EMBL/GenBank/DDBJ databases">
        <title>Draft genome sequence of Xylaria bambusicola isolate GMP-LS, the root and basal stem rot pathogen of sugarcane in Indonesia.</title>
        <authorList>
            <person name="Selvaraj P."/>
            <person name="Muralishankar V."/>
            <person name="Muruganantham S."/>
            <person name="Sp S."/>
            <person name="Haryani S."/>
            <person name="Lau K.J.X."/>
            <person name="Naqvi N.I."/>
        </authorList>
    </citation>
    <scope>NUCLEOTIDE SEQUENCE [LARGE SCALE GENOMIC DNA]</scope>
    <source>
        <strain evidence="7">GMP-LS</strain>
    </source>
</reference>
<keyword evidence="8" id="KW-1185">Reference proteome</keyword>
<dbReference type="SUPFAM" id="SSF48371">
    <property type="entry name" value="ARM repeat"/>
    <property type="match status" value="1"/>
</dbReference>
<dbReference type="Pfam" id="PF08167">
    <property type="entry name" value="RIX1"/>
    <property type="match status" value="1"/>
</dbReference>
<dbReference type="PANTHER" id="PTHR34105">
    <property type="entry name" value="PROLINE-, GLUTAMIC ACID- AND LEUCINE-RICH PROTEIN 1"/>
    <property type="match status" value="1"/>
</dbReference>
<evidence type="ECO:0000256" key="4">
    <source>
        <dbReference type="ARBA" id="ARBA00023242"/>
    </source>
</evidence>
<evidence type="ECO:0000256" key="5">
    <source>
        <dbReference type="SAM" id="MobiDB-lite"/>
    </source>
</evidence>
<feature type="region of interest" description="Disordered" evidence="5">
    <location>
        <begin position="642"/>
        <end position="775"/>
    </location>
</feature>
<evidence type="ECO:0000259" key="6">
    <source>
        <dbReference type="Pfam" id="PF08167"/>
    </source>
</evidence>
<feature type="compositionally biased region" description="Polar residues" evidence="5">
    <location>
        <begin position="731"/>
        <end position="747"/>
    </location>
</feature>
<evidence type="ECO:0000256" key="2">
    <source>
        <dbReference type="ARBA" id="ARBA00010511"/>
    </source>
</evidence>
<gene>
    <name evidence="7" type="ORF">RRF57_007494</name>
</gene>
<dbReference type="PANTHER" id="PTHR34105:SF1">
    <property type="entry name" value="PROLINE-, GLUTAMIC ACID- AND LEUCINE-RICH PROTEIN 1"/>
    <property type="match status" value="1"/>
</dbReference>
<protein>
    <recommendedName>
        <fullName evidence="3">Pre-rRNA-processing protein RIX1</fullName>
    </recommendedName>
</protein>
<organism evidence="7 8">
    <name type="scientific">Xylaria bambusicola</name>
    <dbReference type="NCBI Taxonomy" id="326684"/>
    <lineage>
        <taxon>Eukaryota</taxon>
        <taxon>Fungi</taxon>
        <taxon>Dikarya</taxon>
        <taxon>Ascomycota</taxon>
        <taxon>Pezizomycotina</taxon>
        <taxon>Sordariomycetes</taxon>
        <taxon>Xylariomycetidae</taxon>
        <taxon>Xylariales</taxon>
        <taxon>Xylariaceae</taxon>
        <taxon>Xylaria</taxon>
    </lineage>
</organism>
<dbReference type="AlphaFoldDB" id="A0AAN7UG87"/>
<comment type="similarity">
    <text evidence="2">Belongs to the RIX1/PELP1 family.</text>
</comment>
<accession>A0AAN7UG87</accession>
<sequence length="775" mass="84879">MALVTLPPELRTICRRLTSTEVEQLPSLLPILLKEVGRCQEPLSQSSETSSEASVLIHKLKTHITSLLNGRTSQGRFVGAALVKAAVETGGWECLQTSGPWVNGLISAIQKKDPAVAKELFIVTLTKIFTLMHDFPTLVREIVTPSLSGFVTACLRVLKPPTSRKVGKAPYSLVETIFEAISTLIPLHPTTLRQFSGKFRTELRPFLAPTVSDKVLIPATLQASSRRLAIRLHMTAAKGGDSTEWTKYLEGLVKVLHSTADQVFRAVHETWESTIGYKPQKVNFDAEPQGSNGDSEQFPGWVGVQAGGERIIGLLDFVAEYLRCHTRVAVTIPITAITDVLTRISSIKPPISSKERTDLGMNSAIGREERDELWAVFPDIQIAVMRMHLALIQRMGKNYIPLAPETLDQSLRILQSTYRLPQARTTTSVLVKEILYLCGPTLPKLAVESLSLLVKCCCRDLLGAVGYLPKPKPQSSTKQNGQKPKTISQNADAFLPGKSQDDMMSVSLSAEHVSASEALLTTLFSHLPQQFIPSTLRSQMVKTAILCRNRDAQVASILHPARDRSGRTTQVILPYLTQQFPRDESVEILRFNFRPMATGPSTEFMEIDGAMAMEDDEAETEAKMNGFSFGQEPNGQFSSSFAAAAAPTTQSTAPSPIPTRSAEPMQTPFLAPSSETKIQSESEVTFVEPRSTSTSSLKRKNEDATAEISFSKRVEMDITRASVAGTAPDPSETTGDTKTPTIMSASRQGFEDDSSGDESVHLNMDLDSDDEDDDE</sequence>
<comment type="caution">
    <text evidence="7">The sequence shown here is derived from an EMBL/GenBank/DDBJ whole genome shotgun (WGS) entry which is preliminary data.</text>
</comment>
<dbReference type="InterPro" id="IPR016024">
    <property type="entry name" value="ARM-type_fold"/>
</dbReference>
<name>A0AAN7UG87_9PEZI</name>
<feature type="compositionally biased region" description="Acidic residues" evidence="5">
    <location>
        <begin position="766"/>
        <end position="775"/>
    </location>
</feature>
<feature type="compositionally biased region" description="Polar residues" evidence="5">
    <location>
        <begin position="673"/>
        <end position="683"/>
    </location>
</feature>
<evidence type="ECO:0000256" key="1">
    <source>
        <dbReference type="ARBA" id="ARBA00004123"/>
    </source>
</evidence>
<dbReference type="Proteomes" id="UP001305414">
    <property type="component" value="Unassembled WGS sequence"/>
</dbReference>
<evidence type="ECO:0000256" key="3">
    <source>
        <dbReference type="ARBA" id="ARBA00021502"/>
    </source>
</evidence>
<feature type="domain" description="Pre-rRNA-processing protein RIX1 N-terminal" evidence="6">
    <location>
        <begin position="10"/>
        <end position="212"/>
    </location>
</feature>
<evidence type="ECO:0000313" key="8">
    <source>
        <dbReference type="Proteomes" id="UP001305414"/>
    </source>
</evidence>
<dbReference type="InterPro" id="IPR012583">
    <property type="entry name" value="RIX1_N"/>
</dbReference>
<dbReference type="EMBL" id="JAWHQM010000021">
    <property type="protein sequence ID" value="KAK5631780.1"/>
    <property type="molecule type" value="Genomic_DNA"/>
</dbReference>
<comment type="subcellular location">
    <subcellularLocation>
        <location evidence="1">Nucleus</location>
    </subcellularLocation>
</comment>
<feature type="compositionally biased region" description="Low complexity" evidence="5">
    <location>
        <begin position="642"/>
        <end position="654"/>
    </location>
</feature>
<keyword evidence="4" id="KW-0539">Nucleus</keyword>
<proteinExistence type="inferred from homology"/>